<dbReference type="Proteomes" id="UP000192393">
    <property type="component" value="Unassembled WGS sequence"/>
</dbReference>
<keyword evidence="3" id="KW-1185">Reference proteome</keyword>
<dbReference type="EMBL" id="FWXS01000003">
    <property type="protein sequence ID" value="SMC49081.1"/>
    <property type="molecule type" value="Genomic_DNA"/>
</dbReference>
<evidence type="ECO:0000256" key="1">
    <source>
        <dbReference type="SAM" id="SignalP"/>
    </source>
</evidence>
<feature type="chain" id="PRO_5012709592" description="Outer membrane protein beta-barrel domain-containing protein" evidence="1">
    <location>
        <begin position="21"/>
        <end position="194"/>
    </location>
</feature>
<reference evidence="2 3" key="1">
    <citation type="submission" date="2017-04" db="EMBL/GenBank/DDBJ databases">
        <authorList>
            <person name="Afonso C.L."/>
            <person name="Miller P.J."/>
            <person name="Scott M.A."/>
            <person name="Spackman E."/>
            <person name="Goraichik I."/>
            <person name="Dimitrov K.M."/>
            <person name="Suarez D.L."/>
            <person name="Swayne D.E."/>
        </authorList>
    </citation>
    <scope>NUCLEOTIDE SEQUENCE [LARGE SCALE GENOMIC DNA]</scope>
    <source>
        <strain evidence="2 3">CGMCC 1.12708</strain>
    </source>
</reference>
<dbReference type="RefSeq" id="WP_084016910.1">
    <property type="nucleotide sequence ID" value="NZ_FWXS01000003.1"/>
</dbReference>
<evidence type="ECO:0000313" key="3">
    <source>
        <dbReference type="Proteomes" id="UP000192393"/>
    </source>
</evidence>
<protein>
    <recommendedName>
        <fullName evidence="4">Outer membrane protein beta-barrel domain-containing protein</fullName>
    </recommendedName>
</protein>
<organism evidence="2 3">
    <name type="scientific">Moheibacter sediminis</name>
    <dbReference type="NCBI Taxonomy" id="1434700"/>
    <lineage>
        <taxon>Bacteria</taxon>
        <taxon>Pseudomonadati</taxon>
        <taxon>Bacteroidota</taxon>
        <taxon>Flavobacteriia</taxon>
        <taxon>Flavobacteriales</taxon>
        <taxon>Weeksellaceae</taxon>
        <taxon>Moheibacter</taxon>
    </lineage>
</organism>
<feature type="signal peptide" evidence="1">
    <location>
        <begin position="1"/>
        <end position="20"/>
    </location>
</feature>
<name>A0A1W1ZM11_9FLAO</name>
<evidence type="ECO:0000313" key="2">
    <source>
        <dbReference type="EMBL" id="SMC49081.1"/>
    </source>
</evidence>
<evidence type="ECO:0008006" key="4">
    <source>
        <dbReference type="Google" id="ProtNLM"/>
    </source>
</evidence>
<accession>A0A1W1ZM11</accession>
<dbReference type="AlphaFoldDB" id="A0A1W1ZM11"/>
<dbReference type="SUPFAM" id="SSF56925">
    <property type="entry name" value="OMPA-like"/>
    <property type="match status" value="1"/>
</dbReference>
<dbReference type="STRING" id="1434700.SAMN06296427_10345"/>
<dbReference type="InterPro" id="IPR011250">
    <property type="entry name" value="OMP/PagP_B-barrel"/>
</dbReference>
<sequence>MKKLVLLSAIVLGGLSISNAQVDVTTPQTSAEVGSTPVQKGNWMVGGSVGSAGYSFESEAFSLNLAPKAGYFLSDGFAVGIGLNAGVVAASDRKPTWQYGVMPFARYYFPEGASSTGRFFGEGSVGISGEAYEGESETSFAFGVNAGYAHFISQTVALEGTVGYNYSKANVTGAEAQSGLGFAVGFQIYLPGNR</sequence>
<proteinExistence type="predicted"/>
<gene>
    <name evidence="2" type="ORF">SAMN06296427_10345</name>
</gene>
<keyword evidence="1" id="KW-0732">Signal</keyword>
<dbReference type="OrthoDB" id="945117at2"/>